<protein>
    <submittedName>
        <fullName evidence="5">GntR family transcriptional regulator</fullName>
    </submittedName>
</protein>
<evidence type="ECO:0000256" key="1">
    <source>
        <dbReference type="ARBA" id="ARBA00023015"/>
    </source>
</evidence>
<dbReference type="AlphaFoldDB" id="C0G8Y8"/>
<evidence type="ECO:0000256" key="3">
    <source>
        <dbReference type="ARBA" id="ARBA00023163"/>
    </source>
</evidence>
<dbReference type="SUPFAM" id="SSF46785">
    <property type="entry name" value="Winged helix' DNA-binding domain"/>
    <property type="match status" value="1"/>
</dbReference>
<dbReference type="GO" id="GO:0003677">
    <property type="term" value="F:DNA binding"/>
    <property type="evidence" value="ECO:0007669"/>
    <property type="project" value="UniProtKB-KW"/>
</dbReference>
<dbReference type="Gene3D" id="1.10.10.10">
    <property type="entry name" value="Winged helix-like DNA-binding domain superfamily/Winged helix DNA-binding domain"/>
    <property type="match status" value="1"/>
</dbReference>
<dbReference type="InterPro" id="IPR036388">
    <property type="entry name" value="WH-like_DNA-bd_sf"/>
</dbReference>
<dbReference type="GO" id="GO:0003700">
    <property type="term" value="F:DNA-binding transcription factor activity"/>
    <property type="evidence" value="ECO:0007669"/>
    <property type="project" value="InterPro"/>
</dbReference>
<keyword evidence="1" id="KW-0805">Transcription regulation</keyword>
<dbReference type="PANTHER" id="PTHR43537">
    <property type="entry name" value="TRANSCRIPTIONAL REGULATOR, GNTR FAMILY"/>
    <property type="match status" value="1"/>
</dbReference>
<evidence type="ECO:0000259" key="4">
    <source>
        <dbReference type="PROSITE" id="PS50949"/>
    </source>
</evidence>
<organism evidence="5 6">
    <name type="scientific">Brucella ceti str. Cudo</name>
    <dbReference type="NCBI Taxonomy" id="595497"/>
    <lineage>
        <taxon>Bacteria</taxon>
        <taxon>Pseudomonadati</taxon>
        <taxon>Pseudomonadota</taxon>
        <taxon>Alphaproteobacteria</taxon>
        <taxon>Hyphomicrobiales</taxon>
        <taxon>Brucellaceae</taxon>
        <taxon>Brucella/Ochrobactrum group</taxon>
        <taxon>Brucella</taxon>
    </lineage>
</organism>
<name>C0G8Y8_9HYPH</name>
<dbReference type="InterPro" id="IPR011711">
    <property type="entry name" value="GntR_C"/>
</dbReference>
<dbReference type="CDD" id="cd07377">
    <property type="entry name" value="WHTH_GntR"/>
    <property type="match status" value="1"/>
</dbReference>
<dbReference type="SMART" id="SM00345">
    <property type="entry name" value="HTH_GNTR"/>
    <property type="match status" value="1"/>
</dbReference>
<dbReference type="SMART" id="SM00895">
    <property type="entry name" value="FCD"/>
    <property type="match status" value="1"/>
</dbReference>
<keyword evidence="2" id="KW-0238">DNA-binding</keyword>
<dbReference type="Proteomes" id="UP000003678">
    <property type="component" value="Unassembled WGS sequence"/>
</dbReference>
<dbReference type="InterPro" id="IPR008920">
    <property type="entry name" value="TF_FadR/GntR_C"/>
</dbReference>
<dbReference type="SUPFAM" id="SSF48008">
    <property type="entry name" value="GntR ligand-binding domain-like"/>
    <property type="match status" value="1"/>
</dbReference>
<dbReference type="InterPro" id="IPR036390">
    <property type="entry name" value="WH_DNA-bd_sf"/>
</dbReference>
<dbReference type="PANTHER" id="PTHR43537:SF5">
    <property type="entry name" value="UXU OPERON TRANSCRIPTIONAL REGULATOR"/>
    <property type="match status" value="1"/>
</dbReference>
<dbReference type="PROSITE" id="PS50949">
    <property type="entry name" value="HTH_GNTR"/>
    <property type="match status" value="1"/>
</dbReference>
<proteinExistence type="predicted"/>
<dbReference type="Gene3D" id="1.20.120.530">
    <property type="entry name" value="GntR ligand-binding domain-like"/>
    <property type="match status" value="1"/>
</dbReference>
<dbReference type="InterPro" id="IPR000524">
    <property type="entry name" value="Tscrpt_reg_HTH_GntR"/>
</dbReference>
<dbReference type="Pfam" id="PF07729">
    <property type="entry name" value="FCD"/>
    <property type="match status" value="1"/>
</dbReference>
<reference evidence="5 6" key="1">
    <citation type="submission" date="2009-03" db="EMBL/GenBank/DDBJ databases">
        <authorList>
            <person name="Setubal J.C."/>
            <person name="Boyle S."/>
            <person name="Crasta O.R."/>
            <person name="Gillespie J.J."/>
            <person name="Kenyon R.W."/>
            <person name="Lu J."/>
            <person name="Mane S."/>
            <person name="Nagrani S."/>
            <person name="Shallom J.M."/>
            <person name="Shallom S."/>
            <person name="Shukla M."/>
            <person name="Snyder E.E."/>
            <person name="Sobral B.W."/>
            <person name="Wattam A.R."/>
            <person name="Will R."/>
            <person name="Williams K."/>
            <person name="Yoo H."/>
            <person name="Bruce D.H."/>
            <person name="Detter C."/>
            <person name="Munk C."/>
            <person name="Brettin T.S."/>
            <person name="Ficht T."/>
        </authorList>
    </citation>
    <scope>NUCLEOTIDE SEQUENCE [LARGE SCALE GENOMIC DNA]</scope>
    <source>
        <strain evidence="5 6">Cudo</strain>
    </source>
</reference>
<feature type="domain" description="HTH gntR-type" evidence="4">
    <location>
        <begin position="38"/>
        <end position="106"/>
    </location>
</feature>
<keyword evidence="3" id="KW-0804">Transcription</keyword>
<sequence length="270" mass="30367">MFDQLNHLQAKDRFPVELKSRRNDMKEIATRAAGRATGHLPEEIARQIEKRILDGEFSVGSKLPSERELSVEYGVSRPVVREALSQLKLDGLVEARAGSGVFVIDESNQKAFRIQPLVVEEAQSLEQLMELLVAIEVAATRIAAVNRTPEDLKQIKRALIGLEYAIISDKLGDEEDYAFHDAIVIATHNPHFIALCKHLEYGARHVIRQARTNTRSNLKDMLDAVQDEHKAIYEAIELGDPEQAGIAAERHLRNATQRMKVYLSADNRTN</sequence>
<dbReference type="PRINTS" id="PR00035">
    <property type="entry name" value="HTHGNTR"/>
</dbReference>
<evidence type="ECO:0000313" key="5">
    <source>
        <dbReference type="EMBL" id="EEH13402.1"/>
    </source>
</evidence>
<dbReference type="EMBL" id="ACJD01000006">
    <property type="protein sequence ID" value="EEH13402.1"/>
    <property type="molecule type" value="Genomic_DNA"/>
</dbReference>
<comment type="caution">
    <text evidence="5">The sequence shown here is derived from an EMBL/GenBank/DDBJ whole genome shotgun (WGS) entry which is preliminary data.</text>
</comment>
<accession>C0G8Y8</accession>
<evidence type="ECO:0000256" key="2">
    <source>
        <dbReference type="ARBA" id="ARBA00023125"/>
    </source>
</evidence>
<dbReference type="Pfam" id="PF00392">
    <property type="entry name" value="GntR"/>
    <property type="match status" value="1"/>
</dbReference>
<gene>
    <name evidence="5" type="ORF">BCETI_6000338</name>
</gene>
<evidence type="ECO:0000313" key="6">
    <source>
        <dbReference type="Proteomes" id="UP000003678"/>
    </source>
</evidence>